<keyword evidence="4" id="KW-0012">Acyltransferase</keyword>
<dbReference type="RefSeq" id="WP_009134643.1">
    <property type="nucleotide sequence ID" value="NZ_CP102250.1"/>
</dbReference>
<keyword evidence="3" id="KW-0677">Repeat</keyword>
<dbReference type="AlphaFoldDB" id="G5HB22"/>
<dbReference type="OrthoDB" id="9812571at2"/>
<comment type="similarity">
    <text evidence="1">Belongs to the transferase hexapeptide repeat family.</text>
</comment>
<evidence type="ECO:0000256" key="2">
    <source>
        <dbReference type="ARBA" id="ARBA00022679"/>
    </source>
</evidence>
<dbReference type="STRING" id="742725.HMPREF9450_01837"/>
<dbReference type="GO" id="GO:0008374">
    <property type="term" value="F:O-acyltransferase activity"/>
    <property type="evidence" value="ECO:0007669"/>
    <property type="project" value="TreeGrafter"/>
</dbReference>
<dbReference type="Pfam" id="PF14602">
    <property type="entry name" value="Hexapep_2"/>
    <property type="match status" value="1"/>
</dbReference>
<reference evidence="5 6" key="1">
    <citation type="submission" date="2011-08" db="EMBL/GenBank/DDBJ databases">
        <title>The Genome Sequence of Alistipes indistinctus YIT 12060.</title>
        <authorList>
            <consortium name="The Broad Institute Genome Sequencing Platform"/>
            <person name="Earl A."/>
            <person name="Ward D."/>
            <person name="Feldgarden M."/>
            <person name="Gevers D."/>
            <person name="Morotomi M."/>
            <person name="Young S.K."/>
            <person name="Zeng Q."/>
            <person name="Gargeya S."/>
            <person name="Fitzgerald M."/>
            <person name="Haas B."/>
            <person name="Abouelleil A."/>
            <person name="Alvarado L."/>
            <person name="Arachchi H.M."/>
            <person name="Berlin A."/>
            <person name="Brown A."/>
            <person name="Chapman S.B."/>
            <person name="Chen Z."/>
            <person name="Dunbar C."/>
            <person name="Freedman E."/>
            <person name="Gearin G."/>
            <person name="Gellesch M."/>
            <person name="Goldberg J."/>
            <person name="Griggs A."/>
            <person name="Gujja S."/>
            <person name="Heiman D."/>
            <person name="Howarth C."/>
            <person name="Larson L."/>
            <person name="Lui A."/>
            <person name="MacDonald P.J.P."/>
            <person name="Montmayeur A."/>
            <person name="Murphy C."/>
            <person name="Neiman D."/>
            <person name="Pearson M."/>
            <person name="Priest M."/>
            <person name="Roberts A."/>
            <person name="Saif S."/>
            <person name="Shea T."/>
            <person name="Shenoy N."/>
            <person name="Sisk P."/>
            <person name="Stolte C."/>
            <person name="Sykes S."/>
            <person name="Wortman J."/>
            <person name="Nusbaum C."/>
            <person name="Birren B."/>
        </authorList>
    </citation>
    <scope>NUCLEOTIDE SEQUENCE [LARGE SCALE GENOMIC DNA]</scope>
    <source>
        <strain evidence="5 6">YIT 12060</strain>
    </source>
</reference>
<dbReference type="InterPro" id="IPR051159">
    <property type="entry name" value="Hexapeptide_acetyltransf"/>
</dbReference>
<dbReference type="GeneID" id="92815136"/>
<accession>G5HB22</accession>
<dbReference type="SUPFAM" id="SSF51161">
    <property type="entry name" value="Trimeric LpxA-like enzymes"/>
    <property type="match status" value="1"/>
</dbReference>
<dbReference type="EMBL" id="ADLD01000013">
    <property type="protein sequence ID" value="EHB91788.1"/>
    <property type="molecule type" value="Genomic_DNA"/>
</dbReference>
<dbReference type="eggNOG" id="COG0110">
    <property type="taxonomic scope" value="Bacteria"/>
</dbReference>
<dbReference type="InterPro" id="IPR018357">
    <property type="entry name" value="Hexapep_transf_CS"/>
</dbReference>
<dbReference type="PANTHER" id="PTHR23416:SF23">
    <property type="entry name" value="ACETYLTRANSFERASE C18B11.09C-RELATED"/>
    <property type="match status" value="1"/>
</dbReference>
<organism evidence="5 6">
    <name type="scientific">Alistipes indistinctus YIT 12060</name>
    <dbReference type="NCBI Taxonomy" id="742725"/>
    <lineage>
        <taxon>Bacteria</taxon>
        <taxon>Pseudomonadati</taxon>
        <taxon>Bacteroidota</taxon>
        <taxon>Bacteroidia</taxon>
        <taxon>Bacteroidales</taxon>
        <taxon>Rikenellaceae</taxon>
        <taxon>Alistipes</taxon>
    </lineage>
</organism>
<keyword evidence="2" id="KW-0808">Transferase</keyword>
<dbReference type="InterPro" id="IPR001451">
    <property type="entry name" value="Hexapep"/>
</dbReference>
<gene>
    <name evidence="5" type="ORF">HMPREF9450_01837</name>
</gene>
<keyword evidence="6" id="KW-1185">Reference proteome</keyword>
<evidence type="ECO:0000256" key="1">
    <source>
        <dbReference type="ARBA" id="ARBA00007274"/>
    </source>
</evidence>
<dbReference type="PANTHER" id="PTHR23416">
    <property type="entry name" value="SIALIC ACID SYNTHASE-RELATED"/>
    <property type="match status" value="1"/>
</dbReference>
<dbReference type="Proteomes" id="UP000006008">
    <property type="component" value="Unassembled WGS sequence"/>
</dbReference>
<evidence type="ECO:0008006" key="7">
    <source>
        <dbReference type="Google" id="ProtNLM"/>
    </source>
</evidence>
<protein>
    <recommendedName>
        <fullName evidence="7">Maltose/galactoside acetyltransferase domain-containing protein</fullName>
    </recommendedName>
</protein>
<evidence type="ECO:0000256" key="4">
    <source>
        <dbReference type="ARBA" id="ARBA00023315"/>
    </source>
</evidence>
<comment type="caution">
    <text evidence="5">The sequence shown here is derived from an EMBL/GenBank/DDBJ whole genome shotgun (WGS) entry which is preliminary data.</text>
</comment>
<evidence type="ECO:0000313" key="5">
    <source>
        <dbReference type="EMBL" id="EHB91788.1"/>
    </source>
</evidence>
<name>G5HB22_9BACT</name>
<dbReference type="Gene3D" id="2.160.10.10">
    <property type="entry name" value="Hexapeptide repeat proteins"/>
    <property type="match status" value="1"/>
</dbReference>
<dbReference type="PROSITE" id="PS00101">
    <property type="entry name" value="HEXAPEP_TRANSFERASES"/>
    <property type="match status" value="1"/>
</dbReference>
<evidence type="ECO:0000256" key="3">
    <source>
        <dbReference type="ARBA" id="ARBA00022737"/>
    </source>
</evidence>
<dbReference type="Pfam" id="PF00132">
    <property type="entry name" value="Hexapep"/>
    <property type="match status" value="1"/>
</dbReference>
<proteinExistence type="inferred from homology"/>
<dbReference type="InterPro" id="IPR011004">
    <property type="entry name" value="Trimer_LpxA-like_sf"/>
</dbReference>
<sequence length="191" mass="20692">MELYDFLKHLNSGAPVYSDSEAFEYMHELSNEAMRITFRLNGSYHTPEEIRALFSQLTGKPVDESFRMFPPFYTDCGKNTTIGKNVFINSCCHFQDQGGIVIGDGSLIGHNVTLATLNHGMAPQQRQSLYPAPIVIGRNVWIGAGVTVVPGITIGNNAVVGAGSVVTKNVPANTVVAGIPAKRIKTIEPNL</sequence>
<dbReference type="HOGENOM" id="CLU_051638_3_4_10"/>
<evidence type="ECO:0000313" key="6">
    <source>
        <dbReference type="Proteomes" id="UP000006008"/>
    </source>
</evidence>
<dbReference type="PATRIC" id="fig|742725.3.peg.1933"/>